<dbReference type="Pfam" id="PF04055">
    <property type="entry name" value="Radical_SAM"/>
    <property type="match status" value="1"/>
</dbReference>
<evidence type="ECO:0000256" key="4">
    <source>
        <dbReference type="ARBA" id="ARBA00022723"/>
    </source>
</evidence>
<dbReference type="SUPFAM" id="SSF102114">
    <property type="entry name" value="Radical SAM enzymes"/>
    <property type="match status" value="1"/>
</dbReference>
<proteinExistence type="predicted"/>
<evidence type="ECO:0000256" key="5">
    <source>
        <dbReference type="ARBA" id="ARBA00023004"/>
    </source>
</evidence>
<evidence type="ECO:0000313" key="10">
    <source>
        <dbReference type="Proteomes" id="UP000007089"/>
    </source>
</evidence>
<evidence type="ECO:0000313" key="9">
    <source>
        <dbReference type="EMBL" id="ACL64926.1"/>
    </source>
</evidence>
<keyword evidence="3" id="KW-0949">S-adenosyl-L-methionine</keyword>
<feature type="domain" description="Radical SAM core" evidence="8">
    <location>
        <begin position="183"/>
        <end position="413"/>
    </location>
</feature>
<dbReference type="SFLD" id="SFLDS00029">
    <property type="entry name" value="Radical_SAM"/>
    <property type="match status" value="1"/>
</dbReference>
<evidence type="ECO:0000256" key="7">
    <source>
        <dbReference type="SAM" id="MobiDB-lite"/>
    </source>
</evidence>
<evidence type="ECO:0000256" key="2">
    <source>
        <dbReference type="ARBA" id="ARBA00022485"/>
    </source>
</evidence>
<dbReference type="PANTHER" id="PTHR30352:SF5">
    <property type="entry name" value="PYRUVATE FORMATE-LYASE 1-ACTIVATING ENZYME"/>
    <property type="match status" value="1"/>
</dbReference>
<dbReference type="InterPro" id="IPR034457">
    <property type="entry name" value="Organic_radical-activating"/>
</dbReference>
<dbReference type="InterPro" id="IPR058240">
    <property type="entry name" value="rSAM_sf"/>
</dbReference>
<organism evidence="9 10">
    <name type="scientific">Anaeromyxobacter dehalogenans (strain ATCC BAA-258 / DSM 21875 / 2CP-1)</name>
    <dbReference type="NCBI Taxonomy" id="455488"/>
    <lineage>
        <taxon>Bacteria</taxon>
        <taxon>Pseudomonadati</taxon>
        <taxon>Myxococcota</taxon>
        <taxon>Myxococcia</taxon>
        <taxon>Myxococcales</taxon>
        <taxon>Cystobacterineae</taxon>
        <taxon>Anaeromyxobacteraceae</taxon>
        <taxon>Anaeromyxobacter</taxon>
    </lineage>
</organism>
<dbReference type="AlphaFoldDB" id="B8J571"/>
<dbReference type="CDD" id="cd01335">
    <property type="entry name" value="Radical_SAM"/>
    <property type="match status" value="1"/>
</dbReference>
<comment type="cofactor">
    <cofactor evidence="1">
        <name>[4Fe-4S] cluster</name>
        <dbReference type="ChEBI" id="CHEBI:49883"/>
    </cofactor>
</comment>
<accession>B8J571</accession>
<dbReference type="Gene3D" id="3.20.20.70">
    <property type="entry name" value="Aldolase class I"/>
    <property type="match status" value="1"/>
</dbReference>
<dbReference type="InterPro" id="IPR013785">
    <property type="entry name" value="Aldolase_TIM"/>
</dbReference>
<keyword evidence="2" id="KW-0004">4Fe-4S</keyword>
<dbReference type="PROSITE" id="PS51918">
    <property type="entry name" value="RADICAL_SAM"/>
    <property type="match status" value="1"/>
</dbReference>
<keyword evidence="5" id="KW-0408">Iron</keyword>
<dbReference type="SFLD" id="SFLDG01109">
    <property type="entry name" value="Uncharacterised_Radical_SAM_Su"/>
    <property type="match status" value="1"/>
</dbReference>
<evidence type="ECO:0000256" key="3">
    <source>
        <dbReference type="ARBA" id="ARBA00022691"/>
    </source>
</evidence>
<dbReference type="KEGG" id="acp:A2cp1_1582"/>
<dbReference type="SFLD" id="SFLDG01067">
    <property type="entry name" value="SPASM/twitch_domain_containing"/>
    <property type="match status" value="1"/>
</dbReference>
<feature type="compositionally biased region" description="Basic residues" evidence="7">
    <location>
        <begin position="430"/>
        <end position="446"/>
    </location>
</feature>
<sequence>MPRLLFADDRGTVYDHPTLLAAARSGDAVLRPAERPLPLPEGATLCLLPGRRPVGVDPETGAKVVLQDVKLGRRRVVPHAVGATLPPGYTRTLLPAAARPPLATLDEAPTLPQWAYTAAGLGEDGPVVWALHTDRRSHWDPSRHSTPDLPAKVERLVSTGNPIYRQLARCALEWRCFTAQNTFYGRDEGAIPSSAACNAACVGCLSEQDEGMPPSSHERIARPPTAAEMADVAVRHLERATGRVMVSFGQGCEGEPLLRWKEIEKAIRLIRARTRRGTLHANTNGSLPEALARLVAAGLESVRISLNSASPDLYAAYYRPTGYGLEDVVRGVRAAKAGGAYVALNLLTFPGVTDRGGEAERLCQLVADTGVDQVQTRPLAIDPDVYMAIARDRGAPGEALGIPALVRALKRARPGLVVGNFSRARSERGARRRPASPARRRRTEAR</sequence>
<evidence type="ECO:0000256" key="1">
    <source>
        <dbReference type="ARBA" id="ARBA00001966"/>
    </source>
</evidence>
<dbReference type="HOGENOM" id="CLU_645348_0_0_7"/>
<dbReference type="RefSeq" id="WP_012632858.1">
    <property type="nucleotide sequence ID" value="NC_011891.1"/>
</dbReference>
<evidence type="ECO:0000259" key="8">
    <source>
        <dbReference type="PROSITE" id="PS51918"/>
    </source>
</evidence>
<dbReference type="GO" id="GO:0046872">
    <property type="term" value="F:metal ion binding"/>
    <property type="evidence" value="ECO:0007669"/>
    <property type="project" value="UniProtKB-KW"/>
</dbReference>
<dbReference type="InterPro" id="IPR007197">
    <property type="entry name" value="rSAM"/>
</dbReference>
<name>B8J571_ANAD2</name>
<dbReference type="Proteomes" id="UP000007089">
    <property type="component" value="Chromosome"/>
</dbReference>
<reference evidence="9" key="1">
    <citation type="submission" date="2009-01" db="EMBL/GenBank/DDBJ databases">
        <title>Complete sequence of Anaeromyxobacter dehalogenans 2CP-1.</title>
        <authorList>
            <consortium name="US DOE Joint Genome Institute"/>
            <person name="Lucas S."/>
            <person name="Copeland A."/>
            <person name="Lapidus A."/>
            <person name="Glavina del Rio T."/>
            <person name="Dalin E."/>
            <person name="Tice H."/>
            <person name="Bruce D."/>
            <person name="Goodwin L."/>
            <person name="Pitluck S."/>
            <person name="Saunders E."/>
            <person name="Brettin T."/>
            <person name="Detter J.C."/>
            <person name="Han C."/>
            <person name="Larimer F."/>
            <person name="Land M."/>
            <person name="Hauser L."/>
            <person name="Kyrpides N."/>
            <person name="Ovchinnikova G."/>
            <person name="Beliaev A.S."/>
            <person name="Richardson P."/>
        </authorList>
    </citation>
    <scope>NUCLEOTIDE SEQUENCE</scope>
    <source>
        <strain evidence="9">2CP-1</strain>
    </source>
</reference>
<gene>
    <name evidence="9" type="ordered locus">A2cp1_1582</name>
</gene>
<dbReference type="PANTHER" id="PTHR30352">
    <property type="entry name" value="PYRUVATE FORMATE-LYASE-ACTIVATING ENZYME"/>
    <property type="match status" value="1"/>
</dbReference>
<keyword evidence="10" id="KW-1185">Reference proteome</keyword>
<keyword evidence="4" id="KW-0479">Metal-binding</keyword>
<feature type="region of interest" description="Disordered" evidence="7">
    <location>
        <begin position="423"/>
        <end position="446"/>
    </location>
</feature>
<dbReference type="GO" id="GO:0003824">
    <property type="term" value="F:catalytic activity"/>
    <property type="evidence" value="ECO:0007669"/>
    <property type="project" value="InterPro"/>
</dbReference>
<protein>
    <submittedName>
        <fullName evidence="9">Radical SAM domain protein</fullName>
    </submittedName>
</protein>
<dbReference type="GO" id="GO:0051539">
    <property type="term" value="F:4 iron, 4 sulfur cluster binding"/>
    <property type="evidence" value="ECO:0007669"/>
    <property type="project" value="UniProtKB-KW"/>
</dbReference>
<dbReference type="EMBL" id="CP001359">
    <property type="protein sequence ID" value="ACL64926.1"/>
    <property type="molecule type" value="Genomic_DNA"/>
</dbReference>
<keyword evidence="6" id="KW-0411">Iron-sulfur</keyword>
<evidence type="ECO:0000256" key="6">
    <source>
        <dbReference type="ARBA" id="ARBA00023014"/>
    </source>
</evidence>